<dbReference type="InterPro" id="IPR036291">
    <property type="entry name" value="NAD(P)-bd_dom_sf"/>
</dbReference>
<evidence type="ECO:0000313" key="2">
    <source>
        <dbReference type="EMBL" id="MBL0421402.1"/>
    </source>
</evidence>
<sequence>MRSSTWRAAFQRTQLALSPSTAAFAPPGPGNRPSRSTDRKMPLSALGRPGASAAPVNGSRSVPVRERTALSVADTAAPRIAPIARAFLQPFGRILWVAPSGQAAREGAPAGTLFCDPRSGTSHLIRELQRTRPTAVVLGDLAVGADVLGAWRAACPGAELVLLRRGTSTDRIDAQACTRLGIALLRLPGLNASHVAGFIATKLADPDGNVPADIRILGGGHVGQALARQLAAGSQPPRITMFTRPGITGASLGLPGSVRVVHELDRTLQGARAIAVCLSLREDSRALVSATHMADLARGARIVCVSKPDVFSDAALTALAGRACVSLVLDYGPHVLDAFRARLNALGSPPPIWGARLTLTSEAATSAACAAELDTGVVHSLAREALDQHVSRLLTDPAFSLRIPPGPPGAQAPVAHVIGSGINGLYTALVLRLQGYAVQVTGQSDGASHRANIRHVSLTETSAQPLRNPRLQEINQALVTSTNAAGYALLRRFVQDNPRFGGLFDEGLIRTTPATDTDATAALSAQTAIHQRAWIRGFAPGRVEAIPAGTLGSAVKAIGPAVRCPGLSVPVLDLLRELKSALAQAGVGFVEGRVGRAELEARSARGEPVIIATGADQPGIVPVTGWFFRLPAQDGEGQAGAGVKVHHPLPIGVMNVRRDGTDLLVSAGQVPPHLGAARAQAVKALVLAAARQHFPASFFHAERQGLLQVTECVRPGSEDGLSRIEQAAHQQILTGGTFAAGFTQALVLPLFVRELLQARADQSPVPAQHPGELMGQ</sequence>
<dbReference type="SUPFAM" id="SSF51971">
    <property type="entry name" value="Nucleotide-binding domain"/>
    <property type="match status" value="1"/>
</dbReference>
<evidence type="ECO:0000313" key="3">
    <source>
        <dbReference type="Proteomes" id="UP000613011"/>
    </source>
</evidence>
<dbReference type="RefSeq" id="WP_201684464.1">
    <property type="nucleotide sequence ID" value="NZ_JAEQNA010000004.1"/>
</dbReference>
<comment type="caution">
    <text evidence="2">The sequence shown here is derived from an EMBL/GenBank/DDBJ whole genome shotgun (WGS) entry which is preliminary data.</text>
</comment>
<keyword evidence="3" id="KW-1185">Reference proteome</keyword>
<dbReference type="AlphaFoldDB" id="A0A937D5K2"/>
<protein>
    <submittedName>
        <fullName evidence="2">FAD-dependent oxidoreductase</fullName>
    </submittedName>
</protein>
<dbReference type="Proteomes" id="UP000613011">
    <property type="component" value="Unassembled WGS sequence"/>
</dbReference>
<dbReference type="Gene3D" id="3.40.50.720">
    <property type="entry name" value="NAD(P)-binding Rossmann-like Domain"/>
    <property type="match status" value="2"/>
</dbReference>
<proteinExistence type="predicted"/>
<gene>
    <name evidence="2" type="ORF">JI739_13665</name>
</gene>
<dbReference type="SUPFAM" id="SSF51735">
    <property type="entry name" value="NAD(P)-binding Rossmann-fold domains"/>
    <property type="match status" value="1"/>
</dbReference>
<dbReference type="EMBL" id="JAEQNA010000004">
    <property type="protein sequence ID" value="MBL0421402.1"/>
    <property type="molecule type" value="Genomic_DNA"/>
</dbReference>
<organism evidence="2 3">
    <name type="scientific">Ramlibacter aurantiacus</name>
    <dbReference type="NCBI Taxonomy" id="2801330"/>
    <lineage>
        <taxon>Bacteria</taxon>
        <taxon>Pseudomonadati</taxon>
        <taxon>Pseudomonadota</taxon>
        <taxon>Betaproteobacteria</taxon>
        <taxon>Burkholderiales</taxon>
        <taxon>Comamonadaceae</taxon>
        <taxon>Ramlibacter</taxon>
    </lineage>
</organism>
<name>A0A937D5K2_9BURK</name>
<accession>A0A937D5K2</accession>
<reference evidence="2" key="1">
    <citation type="submission" date="2021-01" db="EMBL/GenBank/DDBJ databases">
        <title>Ramlibacter sp. strain AW1 16S ribosomal RNA gene Genome sequencing and assembly.</title>
        <authorList>
            <person name="Kang M."/>
        </authorList>
    </citation>
    <scope>NUCLEOTIDE SEQUENCE</scope>
    <source>
        <strain evidence="2">AW1</strain>
    </source>
</reference>
<feature type="region of interest" description="Disordered" evidence="1">
    <location>
        <begin position="19"/>
        <end position="60"/>
    </location>
</feature>
<evidence type="ECO:0000256" key="1">
    <source>
        <dbReference type="SAM" id="MobiDB-lite"/>
    </source>
</evidence>